<feature type="transmembrane region" description="Helical" evidence="1">
    <location>
        <begin position="110"/>
        <end position="128"/>
    </location>
</feature>
<proteinExistence type="predicted"/>
<organism evidence="3 4">
    <name type="scientific">Aliiglaciecola lipolytica E3</name>
    <dbReference type="NCBI Taxonomy" id="1127673"/>
    <lineage>
        <taxon>Bacteria</taxon>
        <taxon>Pseudomonadati</taxon>
        <taxon>Pseudomonadota</taxon>
        <taxon>Gammaproteobacteria</taxon>
        <taxon>Alteromonadales</taxon>
        <taxon>Alteromonadaceae</taxon>
        <taxon>Aliiglaciecola</taxon>
    </lineage>
</organism>
<dbReference type="OrthoDB" id="6226510at2"/>
<dbReference type="AlphaFoldDB" id="K6XWJ1"/>
<feature type="domain" description="CBU-0592-like" evidence="2">
    <location>
        <begin position="109"/>
        <end position="176"/>
    </location>
</feature>
<dbReference type="RefSeq" id="WP_008845829.1">
    <property type="nucleotide sequence ID" value="NZ_BAEN01000065.1"/>
</dbReference>
<accession>K6XWJ1</accession>
<feature type="transmembrane region" description="Helical" evidence="1">
    <location>
        <begin position="6"/>
        <end position="24"/>
    </location>
</feature>
<protein>
    <recommendedName>
        <fullName evidence="2">CBU-0592-like domain-containing protein</fullName>
    </recommendedName>
</protein>
<feature type="transmembrane region" description="Helical" evidence="1">
    <location>
        <begin position="31"/>
        <end position="50"/>
    </location>
</feature>
<keyword evidence="1" id="KW-1133">Transmembrane helix</keyword>
<evidence type="ECO:0000256" key="1">
    <source>
        <dbReference type="SAM" id="Phobius"/>
    </source>
</evidence>
<evidence type="ECO:0000259" key="2">
    <source>
        <dbReference type="Pfam" id="PF26604"/>
    </source>
</evidence>
<feature type="domain" description="CBU-0592-like" evidence="2">
    <location>
        <begin position="6"/>
        <end position="73"/>
    </location>
</feature>
<dbReference type="eggNOG" id="ENOG503363X">
    <property type="taxonomic scope" value="Bacteria"/>
</dbReference>
<gene>
    <name evidence="3" type="ORF">GLIP_3412</name>
</gene>
<feature type="transmembrane region" description="Helical" evidence="1">
    <location>
        <begin position="87"/>
        <end position="104"/>
    </location>
</feature>
<dbReference type="Pfam" id="PF26604">
    <property type="entry name" value="CBU_0592"/>
    <property type="match status" value="2"/>
</dbReference>
<keyword evidence="4" id="KW-1185">Reference proteome</keyword>
<evidence type="ECO:0000313" key="3">
    <source>
        <dbReference type="EMBL" id="GAC16026.1"/>
    </source>
</evidence>
<evidence type="ECO:0000313" key="4">
    <source>
        <dbReference type="Proteomes" id="UP000006334"/>
    </source>
</evidence>
<comment type="caution">
    <text evidence="3">The sequence shown here is derived from an EMBL/GenBank/DDBJ whole genome shotgun (WGS) entry which is preliminary data.</text>
</comment>
<dbReference type="STRING" id="1127673.GLIP_3412"/>
<reference evidence="3 4" key="1">
    <citation type="journal article" date="2017" name="Antonie Van Leeuwenhoek">
        <title>Rhizobium rhizosphaerae sp. nov., a novel species isolated from rice rhizosphere.</title>
        <authorList>
            <person name="Zhao J.J."/>
            <person name="Zhang J."/>
            <person name="Zhang R.J."/>
            <person name="Zhang C.W."/>
            <person name="Yin H.Q."/>
            <person name="Zhang X.X."/>
        </authorList>
    </citation>
    <scope>NUCLEOTIDE SEQUENCE [LARGE SCALE GENOMIC DNA]</scope>
    <source>
        <strain evidence="3 4">E3</strain>
    </source>
</reference>
<keyword evidence="1" id="KW-0472">Membrane</keyword>
<dbReference type="InterPro" id="IPR058058">
    <property type="entry name" value="CBU_0592-like"/>
</dbReference>
<keyword evidence="1" id="KW-0812">Transmembrane</keyword>
<dbReference type="EMBL" id="BAEN01000065">
    <property type="protein sequence ID" value="GAC16026.1"/>
    <property type="molecule type" value="Genomic_DNA"/>
</dbReference>
<dbReference type="NCBIfam" id="NF047864">
    <property type="entry name" value="CBU_0592_membra"/>
    <property type="match status" value="1"/>
</dbReference>
<sequence>MITIGIGWLGTILYLLNHAYLSLITNWSPRVYYAGNLIAATLLIVNSVLVASWQAVVINGFWAVISLLLLMHIPLKNTPLSFRMMSLAVVFIWLAAFIGCFYDLELAIRIMGWSSALVFGAAYLLFCAQKLTQKTYLYLNVYAALALTPQLWLDRNYPVLTLEIIWALISIHGALRQPDNAHLID</sequence>
<feature type="transmembrane region" description="Helical" evidence="1">
    <location>
        <begin position="56"/>
        <end position="75"/>
    </location>
</feature>
<name>K6XWJ1_9ALTE</name>
<dbReference type="Proteomes" id="UP000006334">
    <property type="component" value="Unassembled WGS sequence"/>
</dbReference>